<dbReference type="Pfam" id="PF13920">
    <property type="entry name" value="zf-C3HC4_3"/>
    <property type="match status" value="1"/>
</dbReference>
<dbReference type="AlphaFoldDB" id="A0AAV5RSY8"/>
<accession>A0AAV5RSY8</accession>
<feature type="transmembrane region" description="Helical" evidence="1">
    <location>
        <begin position="244"/>
        <end position="264"/>
    </location>
</feature>
<keyword evidence="2" id="KW-0436">Ligase</keyword>
<reference evidence="2 3" key="1">
    <citation type="journal article" date="2023" name="Elife">
        <title>Identification of key yeast species and microbe-microbe interactions impacting larval growth of Drosophila in the wild.</title>
        <authorList>
            <person name="Mure A."/>
            <person name="Sugiura Y."/>
            <person name="Maeda R."/>
            <person name="Honda K."/>
            <person name="Sakurai N."/>
            <person name="Takahashi Y."/>
            <person name="Watada M."/>
            <person name="Katoh T."/>
            <person name="Gotoh A."/>
            <person name="Gotoh Y."/>
            <person name="Taniguchi I."/>
            <person name="Nakamura K."/>
            <person name="Hayashi T."/>
            <person name="Katayama T."/>
            <person name="Uemura T."/>
            <person name="Hattori Y."/>
        </authorList>
    </citation>
    <scope>NUCLEOTIDE SEQUENCE [LARGE SCALE GENOMIC DNA]</scope>
    <source>
        <strain evidence="2 3">KH-74</strain>
    </source>
</reference>
<dbReference type="GO" id="GO:0016567">
    <property type="term" value="P:protein ubiquitination"/>
    <property type="evidence" value="ECO:0007669"/>
    <property type="project" value="TreeGrafter"/>
</dbReference>
<dbReference type="GO" id="GO:0061630">
    <property type="term" value="F:ubiquitin protein ligase activity"/>
    <property type="evidence" value="ECO:0007669"/>
    <property type="project" value="TreeGrafter"/>
</dbReference>
<dbReference type="EMBL" id="BTGD01000003">
    <property type="protein sequence ID" value="GMM54699.1"/>
    <property type="molecule type" value="Genomic_DNA"/>
</dbReference>
<evidence type="ECO:0000256" key="1">
    <source>
        <dbReference type="SAM" id="Phobius"/>
    </source>
</evidence>
<evidence type="ECO:0000313" key="3">
    <source>
        <dbReference type="Proteomes" id="UP001377567"/>
    </source>
</evidence>
<dbReference type="InterPro" id="IPR013083">
    <property type="entry name" value="Znf_RING/FYVE/PHD"/>
</dbReference>
<dbReference type="GO" id="GO:0006511">
    <property type="term" value="P:ubiquitin-dependent protein catabolic process"/>
    <property type="evidence" value="ECO:0007669"/>
    <property type="project" value="TreeGrafter"/>
</dbReference>
<organism evidence="2 3">
    <name type="scientific">Maudiozyma humilis</name>
    <name type="common">Sour dough yeast</name>
    <name type="synonym">Kazachstania humilis</name>
    <dbReference type="NCBI Taxonomy" id="51915"/>
    <lineage>
        <taxon>Eukaryota</taxon>
        <taxon>Fungi</taxon>
        <taxon>Dikarya</taxon>
        <taxon>Ascomycota</taxon>
        <taxon>Saccharomycotina</taxon>
        <taxon>Saccharomycetes</taxon>
        <taxon>Saccharomycetales</taxon>
        <taxon>Saccharomycetaceae</taxon>
        <taxon>Maudiozyma</taxon>
    </lineage>
</organism>
<dbReference type="GO" id="GO:0016874">
    <property type="term" value="F:ligase activity"/>
    <property type="evidence" value="ECO:0007669"/>
    <property type="project" value="UniProtKB-KW"/>
</dbReference>
<keyword evidence="1" id="KW-0812">Transmembrane</keyword>
<keyword evidence="1" id="KW-1133">Transmembrane helix</keyword>
<sequence length="630" mass="72375">MKGDSTIAYLINTPYKIGRSILGAINSQYYHAFEATEYSPAFRHFLNILAFLFSGYAFTCFATAMLLNRIVATSNSRSRHNQIYIAPTLRRILHITCIVPLVVLSICMTLDLQVVMSLSHFWFNFYLVIVWSYVMETVTSVSMGQIPLETTDYTIFEQSLQLYAIAQLDERTILENGYAIDCVVALLSRLLIHIVELFNVRSWRLMGSTFINVGYLIYLAEHVYRRGTNSLSFSTKFRQAPKLFGILMIVLSFSAYFLACLVRYNPFDNRPMNLEQLKFNSFMKNWVSHTNFKGDEDFPTIVQRLATLLCMGSNTSDRAMQKEFSSIVVPSRIHRSYAISETLFQAKESLHSSHGKRGEDRMARSLGYRMIHRIIDYIKRNGIWNSIVGILFRTDPYDEVGRVNEEYLDDSSESNTDSSDNAELLHIEEYDESTDDEDMTNEDIEDVCIATSYAKYLLQDSDEKLDEMSSDDDEYIPMNDEDARGTPVPFISESTTLEETPLDEPIEAALDNQIDIINLRSLTSDIGWFFSLKNIFNFHLTHAERITRSKYSESMAHIHDNDKKPQFSSDSDFLCAVCKTNKRDIILWPCNCFAMCNACRVSLALRNYETCVCCRSRIDGFSRVTEVDTL</sequence>
<dbReference type="PANTHER" id="PTHR22696">
    <property type="entry name" value="E3 UBIQUITIN-PROTEIN LIGASE RNF26"/>
    <property type="match status" value="1"/>
</dbReference>
<comment type="caution">
    <text evidence="2">The sequence shown here is derived from an EMBL/GenBank/DDBJ whole genome shotgun (WGS) entry which is preliminary data.</text>
</comment>
<feature type="transmembrane region" description="Helical" evidence="1">
    <location>
        <begin position="48"/>
        <end position="71"/>
    </location>
</feature>
<protein>
    <submittedName>
        <fullName evidence="2">Ubiquitin-protein ligase</fullName>
    </submittedName>
</protein>
<feature type="transmembrane region" description="Helical" evidence="1">
    <location>
        <begin position="92"/>
        <end position="115"/>
    </location>
</feature>
<evidence type="ECO:0000313" key="2">
    <source>
        <dbReference type="EMBL" id="GMM54699.1"/>
    </source>
</evidence>
<keyword evidence="3" id="KW-1185">Reference proteome</keyword>
<dbReference type="Proteomes" id="UP001377567">
    <property type="component" value="Unassembled WGS sequence"/>
</dbReference>
<keyword evidence="1" id="KW-0472">Membrane</keyword>
<name>A0AAV5RSY8_MAUHU</name>
<gene>
    <name evidence="2" type="ORF">DAKH74_013150</name>
</gene>
<dbReference type="Gene3D" id="3.30.40.10">
    <property type="entry name" value="Zinc/RING finger domain, C3HC4 (zinc finger)"/>
    <property type="match status" value="1"/>
</dbReference>
<feature type="transmembrane region" description="Helical" evidence="1">
    <location>
        <begin position="121"/>
        <end position="138"/>
    </location>
</feature>
<proteinExistence type="predicted"/>
<dbReference type="PANTHER" id="PTHR22696:SF1">
    <property type="entry name" value="E3 UBIQUITIN-PROTEIN LIGASE RNF26"/>
    <property type="match status" value="1"/>
</dbReference>